<dbReference type="PANTHER" id="PTHR37534:SF46">
    <property type="entry name" value="ZN(II)2CYS6 TRANSCRIPTION FACTOR (EUROFUNG)"/>
    <property type="match status" value="1"/>
</dbReference>
<dbReference type="CDD" id="cd00067">
    <property type="entry name" value="GAL4"/>
    <property type="match status" value="1"/>
</dbReference>
<dbReference type="EMBL" id="CP000497">
    <property type="protein sequence ID" value="ABN65866.2"/>
    <property type="molecule type" value="Genomic_DNA"/>
</dbReference>
<name>A3LSA1_PICST</name>
<dbReference type="Proteomes" id="UP000002258">
    <property type="component" value="Chromosome 3"/>
</dbReference>
<organism evidence="4 5">
    <name type="scientific">Scheffersomyces stipitis (strain ATCC 58785 / CBS 6054 / NBRC 10063 / NRRL Y-11545)</name>
    <name type="common">Yeast</name>
    <name type="synonym">Pichia stipitis</name>
    <dbReference type="NCBI Taxonomy" id="322104"/>
    <lineage>
        <taxon>Eukaryota</taxon>
        <taxon>Fungi</taxon>
        <taxon>Dikarya</taxon>
        <taxon>Ascomycota</taxon>
        <taxon>Saccharomycotina</taxon>
        <taxon>Pichiomycetes</taxon>
        <taxon>Debaryomycetaceae</taxon>
        <taxon>Scheffersomyces</taxon>
    </lineage>
</organism>
<dbReference type="Gene3D" id="4.10.240.10">
    <property type="entry name" value="Zn(2)-C6 fungal-type DNA-binding domain"/>
    <property type="match status" value="1"/>
</dbReference>
<evidence type="ECO:0000313" key="4">
    <source>
        <dbReference type="EMBL" id="ABN65866.2"/>
    </source>
</evidence>
<dbReference type="SMART" id="SM00066">
    <property type="entry name" value="GAL4"/>
    <property type="match status" value="1"/>
</dbReference>
<feature type="region of interest" description="Disordered" evidence="2">
    <location>
        <begin position="79"/>
        <end position="105"/>
    </location>
</feature>
<dbReference type="InterPro" id="IPR001138">
    <property type="entry name" value="Zn2Cys6_DnaBD"/>
</dbReference>
<keyword evidence="1" id="KW-0539">Nucleus</keyword>
<evidence type="ECO:0000313" key="5">
    <source>
        <dbReference type="Proteomes" id="UP000002258"/>
    </source>
</evidence>
<evidence type="ECO:0000256" key="1">
    <source>
        <dbReference type="ARBA" id="ARBA00023242"/>
    </source>
</evidence>
<dbReference type="PROSITE" id="PS00463">
    <property type="entry name" value="ZN2_CY6_FUNGAL_1"/>
    <property type="match status" value="1"/>
</dbReference>
<accession>A3LSA1</accession>
<gene>
    <name evidence="4" type="ORF">PICST_30977</name>
</gene>
<proteinExistence type="predicted"/>
<protein>
    <recommendedName>
        <fullName evidence="3">Zn(2)-C6 fungal-type domain-containing protein</fullName>
    </recommendedName>
</protein>
<dbReference type="AlphaFoldDB" id="A3LSA1"/>
<dbReference type="GO" id="GO:0000981">
    <property type="term" value="F:DNA-binding transcription factor activity, RNA polymerase II-specific"/>
    <property type="evidence" value="ECO:0007669"/>
    <property type="project" value="InterPro"/>
</dbReference>
<keyword evidence="5" id="KW-1185">Reference proteome</keyword>
<dbReference type="Pfam" id="PF00172">
    <property type="entry name" value="Zn_clus"/>
    <property type="match status" value="1"/>
</dbReference>
<dbReference type="InterPro" id="IPR036864">
    <property type="entry name" value="Zn2-C6_fun-type_DNA-bd_sf"/>
</dbReference>
<dbReference type="GO" id="GO:0008270">
    <property type="term" value="F:zinc ion binding"/>
    <property type="evidence" value="ECO:0007669"/>
    <property type="project" value="InterPro"/>
</dbReference>
<feature type="compositionally biased region" description="Low complexity" evidence="2">
    <location>
        <begin position="93"/>
        <end position="105"/>
    </location>
</feature>
<dbReference type="eggNOG" id="ENOG502QSHU">
    <property type="taxonomic scope" value="Eukaryota"/>
</dbReference>
<dbReference type="InParanoid" id="A3LSA1"/>
<dbReference type="HOGENOM" id="CLU_028543_0_0_1"/>
<dbReference type="RefSeq" id="XP_001383895.2">
    <property type="nucleotide sequence ID" value="XM_001383858.1"/>
</dbReference>
<dbReference type="OrthoDB" id="3598904at2759"/>
<dbReference type="STRING" id="322104.A3LSA1"/>
<feature type="domain" description="Zn(2)-C6 fungal-type" evidence="3">
    <location>
        <begin position="10"/>
        <end position="38"/>
    </location>
</feature>
<evidence type="ECO:0000259" key="3">
    <source>
        <dbReference type="PROSITE" id="PS50048"/>
    </source>
</evidence>
<dbReference type="GeneID" id="4837960"/>
<reference evidence="4 5" key="1">
    <citation type="journal article" date="2007" name="Nat. Biotechnol.">
        <title>Genome sequence of the lignocellulose-bioconverting and xylose-fermenting yeast Pichia stipitis.</title>
        <authorList>
            <person name="Jeffries T.W."/>
            <person name="Grigoriev I.V."/>
            <person name="Grimwood J."/>
            <person name="Laplaza J.M."/>
            <person name="Aerts A."/>
            <person name="Salamov A."/>
            <person name="Schmutz J."/>
            <person name="Lindquist E."/>
            <person name="Dehal P."/>
            <person name="Shapiro H."/>
            <person name="Jin Y.S."/>
            <person name="Passoth V."/>
            <person name="Richardson P.M."/>
        </authorList>
    </citation>
    <scope>NUCLEOTIDE SEQUENCE [LARGE SCALE GENOMIC DNA]</scope>
    <source>
        <strain evidence="5">ATCC 58785 / CBS 6054 / NBRC 10063 / NRRL Y-11545</strain>
    </source>
</reference>
<dbReference type="PANTHER" id="PTHR37534">
    <property type="entry name" value="TRANSCRIPTIONAL ACTIVATOR PROTEIN UGA3"/>
    <property type="match status" value="1"/>
</dbReference>
<evidence type="ECO:0000256" key="2">
    <source>
        <dbReference type="SAM" id="MobiDB-lite"/>
    </source>
</evidence>
<dbReference type="KEGG" id="pic:PICST_30977"/>
<dbReference type="PROSITE" id="PS50048">
    <property type="entry name" value="ZN2_CY6_FUNGAL_2"/>
    <property type="match status" value="1"/>
</dbReference>
<dbReference type="SUPFAM" id="SSF57701">
    <property type="entry name" value="Zn2/Cys6 DNA-binding domain"/>
    <property type="match status" value="1"/>
</dbReference>
<sequence length="437" mass="49519">MGKITRVRTGCWTCKKRHRKCDEGKPYCNNCLKTNRKCEGYGIRLSFDVDDSRNWSKKDKSRIAFIGKPRVNMAIQASQSGTAQPTADPIADTPTSSTSINSATSSMNYSESIRDELTSRGTPSPILSFNAKSRSSSSNLEQFSSELFEDLELLLNAPDVANFVNANSRIHTPNPISFSSSHSVNEGNMNINNEMIDFMDKSNEFSRDIITSNREGNEARDDYSLTYQEENMMLKHFFKKLLPLLDAHPNSPWPDLALKYCDFDIARSCFISLACIHMYESRKGGSEYYRKGMAHINNTMDHLIRYIGTNRESVDGSQTDNKKKQISSFVILVLINVHILFAVLEKGKSSLARFFYKVFASICQDAGFYRVLMDNEKKRSLVVVLSWYDTVSAIVSPDCRLPYCSPTWYGTSYDIISTSKMMGCPGEIFRAMSKKWD</sequence>